<keyword evidence="7" id="KW-0393">Immunoglobulin domain</keyword>
<dbReference type="PROSITE" id="PS50835">
    <property type="entry name" value="IG_LIKE"/>
    <property type="match status" value="2"/>
</dbReference>
<dbReference type="GeneID" id="106561166"/>
<accession>A0A1S3KNY8</accession>
<dbReference type="SMART" id="SM00409">
    <property type="entry name" value="IG"/>
    <property type="match status" value="2"/>
</dbReference>
<feature type="compositionally biased region" description="Low complexity" evidence="10">
    <location>
        <begin position="1236"/>
        <end position="1248"/>
    </location>
</feature>
<comment type="catalytic activity">
    <reaction evidence="8">
        <text>L-threonyl-[protein] + ATP = O-phospho-L-threonyl-[protein] + ADP + H(+)</text>
        <dbReference type="Rhea" id="RHEA:46608"/>
        <dbReference type="Rhea" id="RHEA-COMP:11060"/>
        <dbReference type="Rhea" id="RHEA-COMP:11605"/>
        <dbReference type="ChEBI" id="CHEBI:15378"/>
        <dbReference type="ChEBI" id="CHEBI:30013"/>
        <dbReference type="ChEBI" id="CHEBI:30616"/>
        <dbReference type="ChEBI" id="CHEBI:61977"/>
        <dbReference type="ChEBI" id="CHEBI:456216"/>
        <dbReference type="EC" id="2.7.11.1"/>
    </reaction>
</comment>
<dbReference type="GO" id="GO:0004674">
    <property type="term" value="F:protein serine/threonine kinase activity"/>
    <property type="evidence" value="ECO:0007669"/>
    <property type="project" value="UniProtKB-KW"/>
</dbReference>
<keyword evidence="4" id="KW-0808">Transferase</keyword>
<dbReference type="SUPFAM" id="SSF56112">
    <property type="entry name" value="Protein kinase-like (PK-like)"/>
    <property type="match status" value="1"/>
</dbReference>
<feature type="region of interest" description="Disordered" evidence="10">
    <location>
        <begin position="1142"/>
        <end position="1167"/>
    </location>
</feature>
<evidence type="ECO:0000256" key="9">
    <source>
        <dbReference type="ARBA" id="ARBA00048679"/>
    </source>
</evidence>
<keyword evidence="6" id="KW-1015">Disulfide bond</keyword>
<dbReference type="Gene3D" id="3.20.200.10">
    <property type="entry name" value="MHCK/EF2 kinase"/>
    <property type="match status" value="1"/>
</dbReference>
<feature type="region of interest" description="Disordered" evidence="10">
    <location>
        <begin position="1220"/>
        <end position="1289"/>
    </location>
</feature>
<organism evidence="13 14">
    <name type="scientific">Salmo salar</name>
    <name type="common">Atlantic salmon</name>
    <dbReference type="NCBI Taxonomy" id="8030"/>
    <lineage>
        <taxon>Eukaryota</taxon>
        <taxon>Metazoa</taxon>
        <taxon>Chordata</taxon>
        <taxon>Craniata</taxon>
        <taxon>Vertebrata</taxon>
        <taxon>Euteleostomi</taxon>
        <taxon>Actinopterygii</taxon>
        <taxon>Neopterygii</taxon>
        <taxon>Teleostei</taxon>
        <taxon>Protacanthopterygii</taxon>
        <taxon>Salmoniformes</taxon>
        <taxon>Salmonidae</taxon>
        <taxon>Salmoninae</taxon>
        <taxon>Salmo</taxon>
    </lineage>
</organism>
<feature type="compositionally biased region" description="Basic and acidic residues" evidence="10">
    <location>
        <begin position="632"/>
        <end position="647"/>
    </location>
</feature>
<evidence type="ECO:0000256" key="4">
    <source>
        <dbReference type="ARBA" id="ARBA00022679"/>
    </source>
</evidence>
<comment type="catalytic activity">
    <reaction evidence="9">
        <text>L-seryl-[protein] + ATP = O-phospho-L-seryl-[protein] + ADP + H(+)</text>
        <dbReference type="Rhea" id="RHEA:17989"/>
        <dbReference type="Rhea" id="RHEA-COMP:9863"/>
        <dbReference type="Rhea" id="RHEA-COMP:11604"/>
        <dbReference type="ChEBI" id="CHEBI:15378"/>
        <dbReference type="ChEBI" id="CHEBI:29999"/>
        <dbReference type="ChEBI" id="CHEBI:30616"/>
        <dbReference type="ChEBI" id="CHEBI:83421"/>
        <dbReference type="ChEBI" id="CHEBI:456216"/>
        <dbReference type="EC" id="2.7.11.1"/>
    </reaction>
</comment>
<feature type="compositionally biased region" description="Basic and acidic residues" evidence="10">
    <location>
        <begin position="1392"/>
        <end position="1407"/>
    </location>
</feature>
<evidence type="ECO:0000256" key="7">
    <source>
        <dbReference type="ARBA" id="ARBA00023319"/>
    </source>
</evidence>
<dbReference type="PANTHER" id="PTHR47091:SF1">
    <property type="entry name" value="ALPHA-PROTEIN KINASE 3"/>
    <property type="match status" value="1"/>
</dbReference>
<dbReference type="InterPro" id="IPR013098">
    <property type="entry name" value="Ig_I-set"/>
</dbReference>
<evidence type="ECO:0000256" key="5">
    <source>
        <dbReference type="ARBA" id="ARBA00022777"/>
    </source>
</evidence>
<evidence type="ECO:0000259" key="11">
    <source>
        <dbReference type="PROSITE" id="PS50835"/>
    </source>
</evidence>
<feature type="compositionally biased region" description="Basic and acidic residues" evidence="10">
    <location>
        <begin position="1115"/>
        <end position="1125"/>
    </location>
</feature>
<evidence type="ECO:0000256" key="2">
    <source>
        <dbReference type="ARBA" id="ARBA00012513"/>
    </source>
</evidence>
<feature type="domain" description="Alpha-type protein kinase" evidence="12">
    <location>
        <begin position="1528"/>
        <end position="1759"/>
    </location>
</feature>
<dbReference type="InterPro" id="IPR003598">
    <property type="entry name" value="Ig_sub2"/>
</dbReference>
<reference evidence="14" key="1">
    <citation type="submission" date="2025-08" db="UniProtKB">
        <authorList>
            <consortium name="RefSeq"/>
        </authorList>
    </citation>
    <scope>IDENTIFICATION</scope>
</reference>
<feature type="domain" description="Ig-like" evidence="11">
    <location>
        <begin position="63"/>
        <end position="148"/>
    </location>
</feature>
<dbReference type="SMART" id="SM00811">
    <property type="entry name" value="Alpha_kinase"/>
    <property type="match status" value="1"/>
</dbReference>
<evidence type="ECO:0000313" key="14">
    <source>
        <dbReference type="RefSeq" id="XP_013980305.2"/>
    </source>
</evidence>
<dbReference type="InterPro" id="IPR007110">
    <property type="entry name" value="Ig-like_dom"/>
</dbReference>
<dbReference type="GO" id="GO:0005524">
    <property type="term" value="F:ATP binding"/>
    <property type="evidence" value="ECO:0007669"/>
    <property type="project" value="InterPro"/>
</dbReference>
<dbReference type="CDD" id="cd16973">
    <property type="entry name" value="Alpha_kinase_ALPK3"/>
    <property type="match status" value="1"/>
</dbReference>
<proteinExistence type="inferred from homology"/>
<feature type="region of interest" description="Disordered" evidence="10">
    <location>
        <begin position="762"/>
        <end position="783"/>
    </location>
</feature>
<feature type="region of interest" description="Disordered" evidence="10">
    <location>
        <begin position="175"/>
        <end position="268"/>
    </location>
</feature>
<feature type="region of interest" description="Disordered" evidence="10">
    <location>
        <begin position="545"/>
        <end position="575"/>
    </location>
</feature>
<dbReference type="InterPro" id="IPR004166">
    <property type="entry name" value="a-kinase_dom"/>
</dbReference>
<feature type="compositionally biased region" description="Polar residues" evidence="10">
    <location>
        <begin position="1263"/>
        <end position="1279"/>
    </location>
</feature>
<keyword evidence="3" id="KW-0723">Serine/threonine-protein kinase</keyword>
<feature type="region of interest" description="Disordered" evidence="10">
    <location>
        <begin position="615"/>
        <end position="686"/>
    </location>
</feature>
<feature type="compositionally biased region" description="Basic and acidic residues" evidence="10">
    <location>
        <begin position="175"/>
        <end position="199"/>
    </location>
</feature>
<dbReference type="InterPro" id="IPR011009">
    <property type="entry name" value="Kinase-like_dom_sf"/>
</dbReference>
<feature type="compositionally biased region" description="Polar residues" evidence="10">
    <location>
        <begin position="410"/>
        <end position="421"/>
    </location>
</feature>
<evidence type="ECO:0000313" key="13">
    <source>
        <dbReference type="Proteomes" id="UP001652741"/>
    </source>
</evidence>
<feature type="compositionally biased region" description="Polar residues" evidence="10">
    <location>
        <begin position="660"/>
        <end position="686"/>
    </location>
</feature>
<evidence type="ECO:0000256" key="1">
    <source>
        <dbReference type="ARBA" id="ARBA00008651"/>
    </source>
</evidence>
<dbReference type="InterPro" id="IPR013783">
    <property type="entry name" value="Ig-like_fold"/>
</dbReference>
<dbReference type="SMART" id="SM00408">
    <property type="entry name" value="IGc2"/>
    <property type="match status" value="2"/>
</dbReference>
<feature type="region of interest" description="Disordered" evidence="10">
    <location>
        <begin position="1384"/>
        <end position="1409"/>
    </location>
</feature>
<dbReference type="PROSITE" id="PS51158">
    <property type="entry name" value="ALPHA_KINASE"/>
    <property type="match status" value="1"/>
</dbReference>
<feature type="region of interest" description="Disordered" evidence="10">
    <location>
        <begin position="1"/>
        <end position="28"/>
    </location>
</feature>
<feature type="region of interest" description="Disordered" evidence="10">
    <location>
        <begin position="889"/>
        <end position="910"/>
    </location>
</feature>
<feature type="compositionally biased region" description="Polar residues" evidence="10">
    <location>
        <begin position="767"/>
        <end position="778"/>
    </location>
</feature>
<dbReference type="Pfam" id="PF07679">
    <property type="entry name" value="I-set"/>
    <property type="match status" value="2"/>
</dbReference>
<dbReference type="EC" id="2.7.11.1" evidence="2"/>
<feature type="compositionally biased region" description="Basic and acidic residues" evidence="10">
    <location>
        <begin position="334"/>
        <end position="345"/>
    </location>
</feature>
<feature type="compositionally biased region" description="Basic and acidic residues" evidence="10">
    <location>
        <begin position="361"/>
        <end position="409"/>
    </location>
</feature>
<feature type="compositionally biased region" description="Polar residues" evidence="10">
    <location>
        <begin position="1808"/>
        <end position="1819"/>
    </location>
</feature>
<feature type="compositionally biased region" description="Polar residues" evidence="10">
    <location>
        <begin position="253"/>
        <end position="265"/>
    </location>
</feature>
<feature type="compositionally biased region" description="Basic and acidic residues" evidence="10">
    <location>
        <begin position="465"/>
        <end position="482"/>
    </location>
</feature>
<evidence type="ECO:0000256" key="3">
    <source>
        <dbReference type="ARBA" id="ARBA00022527"/>
    </source>
</evidence>
<dbReference type="Proteomes" id="UP001652741">
    <property type="component" value="Chromosome ssa10"/>
</dbReference>
<evidence type="ECO:0000256" key="10">
    <source>
        <dbReference type="SAM" id="MobiDB-lite"/>
    </source>
</evidence>
<feature type="region of interest" description="Disordered" evidence="10">
    <location>
        <begin position="331"/>
        <end position="424"/>
    </location>
</feature>
<feature type="domain" description="Ig-like" evidence="11">
    <location>
        <begin position="1412"/>
        <end position="1500"/>
    </location>
</feature>
<protein>
    <recommendedName>
        <fullName evidence="2">non-specific serine/threonine protein kinase</fullName>
        <ecNumber evidence="2">2.7.11.1</ecNumber>
    </recommendedName>
</protein>
<evidence type="ECO:0000256" key="6">
    <source>
        <dbReference type="ARBA" id="ARBA00023157"/>
    </source>
</evidence>
<name>A0A1S3KNY8_SALSA</name>
<dbReference type="GO" id="GO:0005634">
    <property type="term" value="C:nucleus"/>
    <property type="evidence" value="ECO:0007669"/>
    <property type="project" value="TreeGrafter"/>
</dbReference>
<feature type="compositionally biased region" description="Low complexity" evidence="10">
    <location>
        <begin position="648"/>
        <end position="659"/>
    </location>
</feature>
<feature type="compositionally biased region" description="Basic and acidic residues" evidence="10">
    <location>
        <begin position="1083"/>
        <end position="1098"/>
    </location>
</feature>
<dbReference type="Pfam" id="PF02816">
    <property type="entry name" value="Alpha_kinase"/>
    <property type="match status" value="1"/>
</dbReference>
<dbReference type="InterPro" id="IPR003599">
    <property type="entry name" value="Ig_sub"/>
</dbReference>
<feature type="region of interest" description="Disordered" evidence="10">
    <location>
        <begin position="1765"/>
        <end position="1847"/>
    </location>
</feature>
<feature type="compositionally biased region" description="Polar residues" evidence="10">
    <location>
        <begin position="217"/>
        <end position="233"/>
    </location>
</feature>
<sequence>MTSRRPMTRSYSGNGRSGGSYNEEEVSSSNGRLESCNYLSNVRPENRSTLFGVMAQLTEDTQPVFETTLKSKAVSENCNVKLTCVVTGNPAPELTWYRDDMELDRYCGLPKYEIGRNGKIHTLQIYNCTVDDAAIYQASARNSKGIVSCSGVLEVGTMSEFKIHQRFFGKLKEKAENKKRELEESRRRGNENLQKEPQEQKPLQNSPIAPQRKRRTPSAQSSPPDGEENTVSQGAAAVEPNGASAEVSEPAPVTTTENGSKTPNNDFDIVEIVTTKPPTTEIFAKKKMKISNGIDSGVVSSNSSHTGPGISENAYDGGISLAQFLSETLNSQTAEEKKTPARVEETVAVDAMDSTTTDPKTNAEKQKEREEKGRERAERGRAERERMLGEEQEREKMSIEREKQREAEQLQRTTGHNNTASEVRMEAKTHVHKEGDPQDYHHIQETLSNVLHSVKYFFFGKSKKDYASSDHNVKGQERDRGHPVAPTQPYSSPPHPQEPDGHPEVYKTATEETVPMAVVAPKTNVPHKQLASFERLNPAEHKHGFTVSHSEELPPAPRRAPESVPDSLEHVEQKEVRPEVMISNSTETVPTSGLPALSEATVDHTQADPVPHVVVSAPHEPNIQVFSSRTDQVTRRDAKTEDLHKQGPSDTPWSPDPSSGAGSHMSNRTSVGESGNAPNNNVSPTVNLGLMTVTTESEKEKVMHVDEKGIGSVYETQEKCSCAFEEKGEKGDVKVENQPCPTLNVSVLEESREKIHNKEIHFKSLLPESSENDGQNTPEECPPVAGGDQYLNIKENSTLALEESLESALKVEYTPALEKSFVDSSFGNLKIQEQVAPIVQKTSEQKDVNLARNEVPTRTIERHVETEENVTEVKVEVLGESKIHSETQPVKGSVIVSPEPPVSASVTSPEANSTHLGGYFGNVPEIRMVDSALRIPEIKIVVPEQQIKEEQIIIPNIDIMEAEVKEPTQPLIHITPNEHTSETDIFQKEDANDVSGIMIAENSSAFTPVVIDVTPTQESMWNDEIIRPTEKLQEVPQPVEEAKTPTAEQSTTITNQWLTKTLIPTINVSYTDDSKLRKIDHEHAHVKPPVLDRGKPKEAPSVPLRVVPPISESNELPKNENKESESLADMLRGVKSDFENVTSYESDKPHSDPQKQTTETKEQSMIDNIPSVSYKALMPTAVTTMQKAVDISFTETEKVKPLKESRIESYIIGDEPRERNPIERLAVKPPTPPRSPSSLRRLTSRTPPAITVDDPPNSEKAVSEQSGGDTPTSSLSCESSPRLKRRDSLTLIRSATPEELASGARRKIFIPREGEGVGVVVALGVGGSPLDTQVKKEAPYMSPSQARRAAFLQAPAGSQTPPLERRSPLLSRRKATLEVPKVVEEISTEEPESPKTEVKPPEKEKQNPFKAPQVIRKIRGEPFPDASGHLKLWCQFFNVLSDSTIKWYRDEEEIVEVKRSGGDESQVALAIIQTSSRDCGVYGCSIKNEFGTDSTDFLLSVDLLSEYFLREDLEVGEEMEMTPMLFTKGLADPGYWGEKFFGRIMTQEAHLGEGCAHKACRAKVIYGLDPVFESGTTCIIKLQSPIAYGTKQESNLAERNMEITKQECKIQNTVREYCKIFAAEARVIENFGFSLEVSPLYLVYRPANSVPYATVEADLKGIFLKYCMMDAKGRLITRATSEVEMKCCSFQHWIHQWTNGNLLVTGLEGVGPKITKIRIVTKSKGYQGLTDDGYPKVFEQFLTQHQCNYYCGLLSLRTLKPMDTLQQPPKIKGSRSPLLGRKLGSSSPQHNRKLGSSSPQLQRKGLNSPLTTRKATSSPKVPRKTRETEDNQSTAKPKAEERLKVVV</sequence>
<keyword evidence="13" id="KW-1185">Reference proteome</keyword>
<feature type="compositionally biased region" description="Basic and acidic residues" evidence="10">
    <location>
        <begin position="1837"/>
        <end position="1847"/>
    </location>
</feature>
<dbReference type="RefSeq" id="XP_013980305.2">
    <property type="nucleotide sequence ID" value="XM_014124830.2"/>
</dbReference>
<keyword evidence="5 14" id="KW-0418">Kinase</keyword>
<feature type="compositionally biased region" description="Basic and acidic residues" evidence="10">
    <location>
        <begin position="1145"/>
        <end position="1164"/>
    </location>
</feature>
<dbReference type="SUPFAM" id="SSF48726">
    <property type="entry name" value="Immunoglobulin"/>
    <property type="match status" value="2"/>
</dbReference>
<feature type="region of interest" description="Disordered" evidence="10">
    <location>
        <begin position="1083"/>
        <end position="1125"/>
    </location>
</feature>
<feature type="compositionally biased region" description="Polar residues" evidence="10">
    <location>
        <begin position="1784"/>
        <end position="1801"/>
    </location>
</feature>
<dbReference type="GO" id="GO:0055013">
    <property type="term" value="P:cardiac muscle cell development"/>
    <property type="evidence" value="ECO:0007669"/>
    <property type="project" value="TreeGrafter"/>
</dbReference>
<feature type="region of interest" description="Disordered" evidence="10">
    <location>
        <begin position="465"/>
        <end position="504"/>
    </location>
</feature>
<dbReference type="Gene3D" id="2.60.40.10">
    <property type="entry name" value="Immunoglobulins"/>
    <property type="match status" value="2"/>
</dbReference>
<gene>
    <name evidence="14" type="primary">alpk3a</name>
</gene>
<dbReference type="PANTHER" id="PTHR47091">
    <property type="entry name" value="ALPHA-PROTEIN KINASE 2-RELATED"/>
    <property type="match status" value="1"/>
</dbReference>
<evidence type="ECO:0000259" key="12">
    <source>
        <dbReference type="PROSITE" id="PS51158"/>
    </source>
</evidence>
<comment type="similarity">
    <text evidence="1">Belongs to the protein kinase superfamily. Alpha-type protein kinase family. ALPK subfamily.</text>
</comment>
<dbReference type="InterPro" id="IPR036179">
    <property type="entry name" value="Ig-like_dom_sf"/>
</dbReference>
<dbReference type="KEGG" id="sasa:106561166"/>
<evidence type="ECO:0000256" key="8">
    <source>
        <dbReference type="ARBA" id="ARBA00047899"/>
    </source>
</evidence>